<dbReference type="AlphaFoldDB" id="A0A382ASW5"/>
<protein>
    <submittedName>
        <fullName evidence="2">Uncharacterized protein</fullName>
    </submittedName>
</protein>
<sequence>MTIFLMSPPSYTYPMEFTALFSSFYSPIFLVVKECDINHRAYIGIKLKSAGNNDEAVDDWESIP</sequence>
<gene>
    <name evidence="2" type="ORF">METZ01_LOCUS157298</name>
</gene>
<keyword evidence="1" id="KW-0472">Membrane</keyword>
<reference evidence="2" key="1">
    <citation type="submission" date="2018-05" db="EMBL/GenBank/DDBJ databases">
        <authorList>
            <person name="Lanie J.A."/>
            <person name="Ng W.-L."/>
            <person name="Kazmierczak K.M."/>
            <person name="Andrzejewski T.M."/>
            <person name="Davidsen T.M."/>
            <person name="Wayne K.J."/>
            <person name="Tettelin H."/>
            <person name="Glass J.I."/>
            <person name="Rusch D."/>
            <person name="Podicherti R."/>
            <person name="Tsui H.-C.T."/>
            <person name="Winkler M.E."/>
        </authorList>
    </citation>
    <scope>NUCLEOTIDE SEQUENCE</scope>
</reference>
<name>A0A382ASW5_9ZZZZ</name>
<feature type="transmembrane region" description="Helical" evidence="1">
    <location>
        <begin position="12"/>
        <end position="32"/>
    </location>
</feature>
<keyword evidence="1" id="KW-1133">Transmembrane helix</keyword>
<proteinExistence type="predicted"/>
<keyword evidence="1" id="KW-0812">Transmembrane</keyword>
<evidence type="ECO:0000256" key="1">
    <source>
        <dbReference type="SAM" id="Phobius"/>
    </source>
</evidence>
<feature type="non-terminal residue" evidence="2">
    <location>
        <position position="64"/>
    </location>
</feature>
<organism evidence="2">
    <name type="scientific">marine metagenome</name>
    <dbReference type="NCBI Taxonomy" id="408172"/>
    <lineage>
        <taxon>unclassified sequences</taxon>
        <taxon>metagenomes</taxon>
        <taxon>ecological metagenomes</taxon>
    </lineage>
</organism>
<evidence type="ECO:0000313" key="2">
    <source>
        <dbReference type="EMBL" id="SVB04444.1"/>
    </source>
</evidence>
<dbReference type="EMBL" id="UINC01026641">
    <property type="protein sequence ID" value="SVB04444.1"/>
    <property type="molecule type" value="Genomic_DNA"/>
</dbReference>
<accession>A0A382ASW5</accession>